<evidence type="ECO:0000313" key="4">
    <source>
        <dbReference type="Proteomes" id="UP000011645"/>
    </source>
</evidence>
<dbReference type="KEGG" id="hje:HacjB3_19553"/>
<sequence>MMTWLLVAGILVTNCYLSALLIEELLTVLART</sequence>
<dbReference type="EMBL" id="AOHV01000001">
    <property type="protein sequence ID" value="ELY41957.1"/>
    <property type="molecule type" value="Genomic_DNA"/>
</dbReference>
<accession>D8JD93</accession>
<dbReference type="HOGENOM" id="CLU_3387417_0_0_2"/>
<evidence type="ECO:0000313" key="3">
    <source>
        <dbReference type="Proteomes" id="UP000000390"/>
    </source>
</evidence>
<proteinExistence type="predicted"/>
<organism evidence="1 3">
    <name type="scientific">Halalkalicoccus jeotgali (strain DSM 18796 / CECT 7217 / JCM 14584 / KCTC 4019 / B3)</name>
    <dbReference type="NCBI Taxonomy" id="795797"/>
    <lineage>
        <taxon>Archaea</taxon>
        <taxon>Methanobacteriati</taxon>
        <taxon>Methanobacteriota</taxon>
        <taxon>Stenosarchaea group</taxon>
        <taxon>Halobacteria</taxon>
        <taxon>Halobacteriales</taxon>
        <taxon>Halococcaceae</taxon>
        <taxon>Halalkalicoccus</taxon>
    </lineage>
</organism>
<dbReference type="Proteomes" id="UP000000390">
    <property type="component" value="Plasmid 5"/>
</dbReference>
<dbReference type="AlphaFoldDB" id="D8JD93"/>
<gene>
    <name evidence="1" type="ordered locus">HacjB3_19553</name>
    <name evidence="2" type="ORF">C497_00105</name>
</gene>
<protein>
    <submittedName>
        <fullName evidence="1">Uncharacterized protein</fullName>
    </submittedName>
</protein>
<geneLocation type="plasmid" evidence="1 3">
    <name>5</name>
</geneLocation>
<dbReference type="EMBL" id="CP002067">
    <property type="protein sequence ID" value="ADJ17246.1"/>
    <property type="molecule type" value="Genomic_DNA"/>
</dbReference>
<keyword evidence="4" id="KW-1185">Reference proteome</keyword>
<dbReference type="Proteomes" id="UP000011645">
    <property type="component" value="Unassembled WGS sequence"/>
</dbReference>
<reference evidence="2 4" key="2">
    <citation type="journal article" date="2014" name="PLoS Genet.">
        <title>Phylogenetically driven sequencing of extremely halophilic archaea reveals strategies for static and dynamic osmo-response.</title>
        <authorList>
            <person name="Becker E.A."/>
            <person name="Seitzer P.M."/>
            <person name="Tritt A."/>
            <person name="Larsen D."/>
            <person name="Krusor M."/>
            <person name="Yao A.I."/>
            <person name="Wu D."/>
            <person name="Madern D."/>
            <person name="Eisen J.A."/>
            <person name="Darling A.E."/>
            <person name="Facciotti M.T."/>
        </authorList>
    </citation>
    <scope>NUCLEOTIDE SEQUENCE [LARGE SCALE GENOMIC DNA]</scope>
    <source>
        <strain evidence="2">B3</strain>
        <strain evidence="4">DSM 18796 / CECT 7217 / JCM 14584 / KCTC 4019 / B3</strain>
    </source>
</reference>
<keyword evidence="1" id="KW-0614">Plasmid</keyword>
<evidence type="ECO:0000313" key="2">
    <source>
        <dbReference type="EMBL" id="ELY41957.1"/>
    </source>
</evidence>
<name>D8JD93_HALJB</name>
<evidence type="ECO:0000313" key="1">
    <source>
        <dbReference type="EMBL" id="ADJ17246.1"/>
    </source>
</evidence>
<reference evidence="1 3" key="1">
    <citation type="journal article" date="2010" name="J. Bacteriol.">
        <title>Complete genome sequence of Halalkalicoccus jeotgali B3(T), an extremely halophilic archaeon.</title>
        <authorList>
            <person name="Roh S.W."/>
            <person name="Nam Y.D."/>
            <person name="Nam S.H."/>
            <person name="Choi S.H."/>
            <person name="Park H.S."/>
            <person name="Bae J.W."/>
        </authorList>
    </citation>
    <scope>NUCLEOTIDE SEQUENCE [LARGE SCALE GENOMIC DNA]</scope>
    <source>
        <strain evidence="1">B3</strain>
        <strain evidence="3">DSM 18796 / CECT 7217 / JCM 14584 / KCTC 4019 / B3</strain>
        <plasmid evidence="3">5</plasmid>
    </source>
</reference>